<evidence type="ECO:0000313" key="6">
    <source>
        <dbReference type="Proteomes" id="UP001310386"/>
    </source>
</evidence>
<dbReference type="InterPro" id="IPR033753">
    <property type="entry name" value="GCV_H/Fam206"/>
</dbReference>
<dbReference type="InterPro" id="IPR002930">
    <property type="entry name" value="GCV_H"/>
</dbReference>
<comment type="cofactor">
    <cofactor evidence="3">
        <name>(R)-lipoate</name>
        <dbReference type="ChEBI" id="CHEBI:83088"/>
    </cofactor>
    <text evidence="3">Binds 1 lipoyl cofactor covalently.</text>
</comment>
<dbReference type="HAMAP" id="MF_00272">
    <property type="entry name" value="GcvH"/>
    <property type="match status" value="1"/>
</dbReference>
<dbReference type="CDD" id="cd06848">
    <property type="entry name" value="GCS_H"/>
    <property type="match status" value="1"/>
</dbReference>
<dbReference type="EMBL" id="JAYJLD010000025">
    <property type="protein sequence ID" value="MEB3102982.1"/>
    <property type="molecule type" value="Genomic_DNA"/>
</dbReference>
<sequence>MSKGCNLPEELYYFIEKHVWAKPEDDGTVLVGMTDVAQSLAGKIIVVSLRSLDKTLARGKSAGTLESGKWVGTIPTPVAGKVVAINEQLKKQPSLINSDPYGEGWLIRVQPDDWQADQAILATGVEGVAQYRSKLEAEGIECNS</sequence>
<comment type="function">
    <text evidence="3">Is also involved in protein lipoylation via its role as an octanoyl/lipoyl carrier protein intermediate.</text>
</comment>
<keyword evidence="6" id="KW-1185">Reference proteome</keyword>
<dbReference type="Proteomes" id="UP001310386">
    <property type="component" value="Unassembled WGS sequence"/>
</dbReference>
<dbReference type="Gene3D" id="2.40.50.100">
    <property type="match status" value="1"/>
</dbReference>
<dbReference type="NCBIfam" id="NF002270">
    <property type="entry name" value="PRK01202.1"/>
    <property type="match status" value="1"/>
</dbReference>
<dbReference type="PROSITE" id="PS00189">
    <property type="entry name" value="LIPOYL"/>
    <property type="match status" value="1"/>
</dbReference>
<reference evidence="5" key="1">
    <citation type="submission" date="2023-12" db="EMBL/GenBank/DDBJ databases">
        <title>Fervidustalea candida gen. nov., sp. nov., a novel member of the family Paenibacillaceae isolated from a geothermal area.</title>
        <authorList>
            <person name="Li W.-J."/>
            <person name="Jiao J.-Y."/>
            <person name="Chen Y."/>
        </authorList>
    </citation>
    <scope>NUCLEOTIDE SEQUENCE</scope>
    <source>
        <strain evidence="5">SYSU GA230002</strain>
    </source>
</reference>
<dbReference type="InterPro" id="IPR011053">
    <property type="entry name" value="Single_hybrid_motif"/>
</dbReference>
<accession>A0ABU5ZL47</accession>
<evidence type="ECO:0000256" key="1">
    <source>
        <dbReference type="ARBA" id="ARBA00009249"/>
    </source>
</evidence>
<evidence type="ECO:0000256" key="3">
    <source>
        <dbReference type="HAMAP-Rule" id="MF_00272"/>
    </source>
</evidence>
<dbReference type="InterPro" id="IPR000089">
    <property type="entry name" value="Biotin_lipoyl"/>
</dbReference>
<dbReference type="SUPFAM" id="SSF51230">
    <property type="entry name" value="Single hybrid motif"/>
    <property type="match status" value="1"/>
</dbReference>
<dbReference type="PANTHER" id="PTHR11715">
    <property type="entry name" value="GLYCINE CLEAVAGE SYSTEM H PROTEIN"/>
    <property type="match status" value="1"/>
</dbReference>
<proteinExistence type="inferred from homology"/>
<feature type="modified residue" description="N6-lipoyllysine" evidence="3">
    <location>
        <position position="69"/>
    </location>
</feature>
<dbReference type="PROSITE" id="PS50968">
    <property type="entry name" value="BIOTINYL_LIPOYL"/>
    <property type="match status" value="1"/>
</dbReference>
<gene>
    <name evidence="3 5" type="primary">gcvH</name>
    <name evidence="5" type="ORF">VF724_15095</name>
</gene>
<evidence type="ECO:0000313" key="5">
    <source>
        <dbReference type="EMBL" id="MEB3102982.1"/>
    </source>
</evidence>
<comment type="function">
    <text evidence="3">The glycine cleavage system catalyzes the degradation of glycine. The H protein shuttles the methylamine group of glycine from the P protein to the T protein.</text>
</comment>
<dbReference type="PANTHER" id="PTHR11715:SF3">
    <property type="entry name" value="GLYCINE CLEAVAGE SYSTEM H PROTEIN-RELATED"/>
    <property type="match status" value="1"/>
</dbReference>
<name>A0ABU5ZL47_9BACL</name>
<organism evidence="5 6">
    <name type="scientific">Ferviditalea candida</name>
    <dbReference type="NCBI Taxonomy" id="3108399"/>
    <lineage>
        <taxon>Bacteria</taxon>
        <taxon>Bacillati</taxon>
        <taxon>Bacillota</taxon>
        <taxon>Bacilli</taxon>
        <taxon>Bacillales</taxon>
        <taxon>Paenibacillaceae</taxon>
        <taxon>Ferviditalea</taxon>
    </lineage>
</organism>
<comment type="subunit">
    <text evidence="3">The glycine cleavage system is composed of four proteins: P, T, L and H.</text>
</comment>
<evidence type="ECO:0000259" key="4">
    <source>
        <dbReference type="PROSITE" id="PS50968"/>
    </source>
</evidence>
<dbReference type="InterPro" id="IPR003016">
    <property type="entry name" value="2-oxoA_DH_lipoyl-BS"/>
</dbReference>
<keyword evidence="2 3" id="KW-0450">Lipoyl</keyword>
<protein>
    <recommendedName>
        <fullName evidence="3">Glycine cleavage system H protein</fullName>
    </recommendedName>
    <alternativeName>
        <fullName evidence="3">Octanoyl/lipoyl carrier protein</fullName>
    </alternativeName>
</protein>
<comment type="caution">
    <text evidence="5">The sequence shown here is derived from an EMBL/GenBank/DDBJ whole genome shotgun (WGS) entry which is preliminary data.</text>
</comment>
<dbReference type="Pfam" id="PF01597">
    <property type="entry name" value="GCV_H"/>
    <property type="match status" value="1"/>
</dbReference>
<evidence type="ECO:0000256" key="2">
    <source>
        <dbReference type="ARBA" id="ARBA00022823"/>
    </source>
</evidence>
<feature type="domain" description="Lipoyl-binding" evidence="4">
    <location>
        <begin position="28"/>
        <end position="110"/>
    </location>
</feature>
<dbReference type="RefSeq" id="WP_371755106.1">
    <property type="nucleotide sequence ID" value="NZ_JAYJLD010000025.1"/>
</dbReference>
<comment type="similarity">
    <text evidence="1 3">Belongs to the GcvH family.</text>
</comment>